<dbReference type="Pfam" id="PF07277">
    <property type="entry name" value="SapC"/>
    <property type="match status" value="1"/>
</dbReference>
<name>A0A829Y719_9GAMM</name>
<dbReference type="RefSeq" id="WP_161810656.1">
    <property type="nucleotide sequence ID" value="NZ_BLJN01000001.1"/>
</dbReference>
<dbReference type="InterPro" id="IPR010836">
    <property type="entry name" value="SapC"/>
</dbReference>
<organism evidence="1 2">
    <name type="scientific">Steroidobacter agaridevorans</name>
    <dbReference type="NCBI Taxonomy" id="2695856"/>
    <lineage>
        <taxon>Bacteria</taxon>
        <taxon>Pseudomonadati</taxon>
        <taxon>Pseudomonadota</taxon>
        <taxon>Gammaproteobacteria</taxon>
        <taxon>Steroidobacterales</taxon>
        <taxon>Steroidobacteraceae</taxon>
        <taxon>Steroidobacter</taxon>
    </lineage>
</organism>
<sequence length="236" mass="26829">MSKHVLLNNVDHKDLRVITTRSAEYGDNVMLAATFPGEFRNLQAHYPIVFRKNAQGQFEPVALLGFKDGQNLFLGKQGWDATYIPMTIERLPFLIGFSQDRQPMMHIDLDNPRVSRTQGEPIFREFGGNTEFLERMNSLLLAIHQGLAANEPFIGALLQYELLESFVLDIQLNDGSQNRLAGFYTLKEERLLDLNGAVLERLNRAGHLHAIYMAIASVSNFRALIERVNKLNADER</sequence>
<evidence type="ECO:0000313" key="2">
    <source>
        <dbReference type="Proteomes" id="UP000445000"/>
    </source>
</evidence>
<dbReference type="AlphaFoldDB" id="A0A829Y719"/>
<keyword evidence="2" id="KW-1185">Reference proteome</keyword>
<protein>
    <submittedName>
        <fullName evidence="1">Peptidase</fullName>
    </submittedName>
</protein>
<dbReference type="EMBL" id="BLJN01000001">
    <property type="protein sequence ID" value="GFE78801.1"/>
    <property type="molecule type" value="Genomic_DNA"/>
</dbReference>
<dbReference type="Proteomes" id="UP000445000">
    <property type="component" value="Unassembled WGS sequence"/>
</dbReference>
<accession>A0A829Y719</accession>
<proteinExistence type="predicted"/>
<evidence type="ECO:0000313" key="1">
    <source>
        <dbReference type="EMBL" id="GFE78801.1"/>
    </source>
</evidence>
<gene>
    <name evidence="1" type="ORF">GCM10011487_08010</name>
</gene>
<reference evidence="2" key="1">
    <citation type="submission" date="2020-01" db="EMBL/GenBank/DDBJ databases">
        <title>'Steroidobacter agaridevorans' sp. nov., agar-degrading bacteria isolated from rhizosphere soils.</title>
        <authorList>
            <person name="Ikenaga M."/>
            <person name="Kataoka M."/>
            <person name="Murouchi A."/>
            <person name="Katsuragi S."/>
            <person name="Sakai M."/>
        </authorList>
    </citation>
    <scope>NUCLEOTIDE SEQUENCE [LARGE SCALE GENOMIC DNA]</scope>
    <source>
        <strain evidence="2">YU21-B</strain>
    </source>
</reference>
<comment type="caution">
    <text evidence="1">The sequence shown here is derived from an EMBL/GenBank/DDBJ whole genome shotgun (WGS) entry which is preliminary data.</text>
</comment>